<dbReference type="EMBL" id="CAJNON010000034">
    <property type="protein sequence ID" value="CAF0834220.1"/>
    <property type="molecule type" value="Genomic_DNA"/>
</dbReference>
<evidence type="ECO:0000256" key="8">
    <source>
        <dbReference type="ARBA" id="ARBA00023286"/>
    </source>
</evidence>
<evidence type="ECO:0000256" key="1">
    <source>
        <dbReference type="ARBA" id="ARBA00004308"/>
    </source>
</evidence>
<sequence>MASKKSKTLWSSVSDTFRPTVEYYFGTYSTVKKVRVHNTSIAVLYRFLQLAVLAYIAIYIVYIKKGYQDVQIPSGASVIKVKGVARVTANRSNFVSNDIEEDLWDAAEYLVPPLENNAFFVATRKIVTYNQTLGKCPSALSNKLFCNSTLNSCEKGKQTVNTNGFLTGKCVRSQENKRRRVCEINAWCPVEQSNFIDLDPYCPIFSVGYILRNLHSLDYQIDLMALYHQGGLIEIQQQWKCNFDSLKVEKKCFPTFTFNLLQSGSDELSPGINYRFAEKYSVNGKKYRTLTKIYGFRFIVAINGKGRQFDIVNLFVAIGSGLGYMIIGEIICGFVFARFHKYSTEYRQVKSTGLKLRHVRDPPSPTANSTIAHAVVKNIRQSQGTV</sequence>
<dbReference type="GO" id="GO:0033198">
    <property type="term" value="P:response to ATP"/>
    <property type="evidence" value="ECO:0007669"/>
    <property type="project" value="InterPro"/>
</dbReference>
<feature type="transmembrane region" description="Helical" evidence="10">
    <location>
        <begin position="43"/>
        <end position="62"/>
    </location>
</feature>
<evidence type="ECO:0000256" key="5">
    <source>
        <dbReference type="ARBA" id="ARBA00022989"/>
    </source>
</evidence>
<dbReference type="Proteomes" id="UP000663891">
    <property type="component" value="Unassembled WGS sequence"/>
</dbReference>
<dbReference type="Proteomes" id="UP000663845">
    <property type="component" value="Unassembled WGS sequence"/>
</dbReference>
<feature type="transmembrane region" description="Helical" evidence="10">
    <location>
        <begin position="314"/>
        <end position="337"/>
    </location>
</feature>
<proteinExistence type="inferred from homology"/>
<dbReference type="InterPro" id="IPR059116">
    <property type="entry name" value="P2X_receptor"/>
</dbReference>
<keyword evidence="5 10" id="KW-1133">Transmembrane helix</keyword>
<dbReference type="AlphaFoldDB" id="A0A818PID4"/>
<evidence type="ECO:0000313" key="12">
    <source>
        <dbReference type="EMBL" id="CAF0834220.1"/>
    </source>
</evidence>
<dbReference type="GO" id="GO:0098794">
    <property type="term" value="C:postsynapse"/>
    <property type="evidence" value="ECO:0007669"/>
    <property type="project" value="GOC"/>
</dbReference>
<dbReference type="Pfam" id="PF00864">
    <property type="entry name" value="P2X_receptor"/>
    <property type="match status" value="2"/>
</dbReference>
<organism evidence="13 15">
    <name type="scientific">Adineta steineri</name>
    <dbReference type="NCBI Taxonomy" id="433720"/>
    <lineage>
        <taxon>Eukaryota</taxon>
        <taxon>Metazoa</taxon>
        <taxon>Spiralia</taxon>
        <taxon>Gnathifera</taxon>
        <taxon>Rotifera</taxon>
        <taxon>Eurotatoria</taxon>
        <taxon>Bdelloidea</taxon>
        <taxon>Adinetida</taxon>
        <taxon>Adinetidae</taxon>
        <taxon>Adineta</taxon>
    </lineage>
</organism>
<dbReference type="EMBL" id="CAJOAZ010000342">
    <property type="protein sequence ID" value="CAF3621630.1"/>
    <property type="molecule type" value="Genomic_DNA"/>
</dbReference>
<dbReference type="EMBL" id="CAJOAY010000984">
    <property type="protein sequence ID" value="CAF3772193.1"/>
    <property type="molecule type" value="Genomic_DNA"/>
</dbReference>
<comment type="similarity">
    <text evidence="2">Belongs to the P2X receptor family.</text>
</comment>
<evidence type="ECO:0000256" key="6">
    <source>
        <dbReference type="ARBA" id="ARBA00023065"/>
    </source>
</evidence>
<reference evidence="13" key="1">
    <citation type="submission" date="2021-02" db="EMBL/GenBank/DDBJ databases">
        <authorList>
            <person name="Nowell W R."/>
        </authorList>
    </citation>
    <scope>NUCLEOTIDE SEQUENCE</scope>
</reference>
<evidence type="ECO:0000256" key="2">
    <source>
        <dbReference type="ARBA" id="ARBA00009848"/>
    </source>
</evidence>
<dbReference type="InterPro" id="IPR001429">
    <property type="entry name" value="P2X_purnocptor"/>
</dbReference>
<evidence type="ECO:0000313" key="13">
    <source>
        <dbReference type="EMBL" id="CAF3621630.1"/>
    </source>
</evidence>
<gene>
    <name evidence="11" type="ORF">JYZ213_LOCUS5968</name>
    <name evidence="14" type="ORF">OKA104_LOCUS16880</name>
    <name evidence="13" type="ORF">OXD698_LOCUS7462</name>
    <name evidence="12" type="ORF">VCS650_LOCUS5775</name>
</gene>
<dbReference type="PANTHER" id="PTHR10125">
    <property type="entry name" value="P2X PURINOCEPTOR"/>
    <property type="match status" value="1"/>
</dbReference>
<dbReference type="PRINTS" id="PR01307">
    <property type="entry name" value="P2XRECEPTOR"/>
</dbReference>
<evidence type="ECO:0000256" key="10">
    <source>
        <dbReference type="SAM" id="Phobius"/>
    </source>
</evidence>
<keyword evidence="8" id="KW-1071">Ligand-gated ion channel</keyword>
<evidence type="ECO:0000256" key="7">
    <source>
        <dbReference type="ARBA" id="ARBA00023136"/>
    </source>
</evidence>
<evidence type="ECO:0000256" key="3">
    <source>
        <dbReference type="ARBA" id="ARBA00022448"/>
    </source>
</evidence>
<protein>
    <recommendedName>
        <fullName evidence="16">ATP receptor</fullName>
    </recommendedName>
</protein>
<evidence type="ECO:0000313" key="11">
    <source>
        <dbReference type="EMBL" id="CAF0814608.1"/>
    </source>
</evidence>
<keyword evidence="3" id="KW-0813">Transport</keyword>
<keyword evidence="4 10" id="KW-0812">Transmembrane</keyword>
<evidence type="ECO:0000256" key="4">
    <source>
        <dbReference type="ARBA" id="ARBA00022692"/>
    </source>
</evidence>
<dbReference type="InterPro" id="IPR027309">
    <property type="entry name" value="P2X_extracellular_dom_sf"/>
</dbReference>
<dbReference type="GO" id="GO:0070588">
    <property type="term" value="P:calcium ion transmembrane transport"/>
    <property type="evidence" value="ECO:0007669"/>
    <property type="project" value="TreeGrafter"/>
</dbReference>
<name>A0A818PID4_9BILA</name>
<accession>A0A818PID4</accession>
<dbReference type="PANTHER" id="PTHR10125:SF31">
    <property type="entry name" value="P2X RECEPTOR E"/>
    <property type="match status" value="1"/>
</dbReference>
<keyword evidence="7 10" id="KW-0472">Membrane</keyword>
<keyword evidence="6" id="KW-0406">Ion transport</keyword>
<evidence type="ECO:0008006" key="16">
    <source>
        <dbReference type="Google" id="ProtNLM"/>
    </source>
</evidence>
<dbReference type="Proteomes" id="UP000663844">
    <property type="component" value="Unassembled WGS sequence"/>
</dbReference>
<dbReference type="GO" id="GO:0004931">
    <property type="term" value="F:extracellularly ATP-gated monoatomic cation channel activity"/>
    <property type="evidence" value="ECO:0007669"/>
    <property type="project" value="InterPro"/>
</dbReference>
<evidence type="ECO:0000313" key="15">
    <source>
        <dbReference type="Proteomes" id="UP000663844"/>
    </source>
</evidence>
<evidence type="ECO:0000256" key="9">
    <source>
        <dbReference type="ARBA" id="ARBA00023303"/>
    </source>
</evidence>
<dbReference type="GO" id="GO:0012505">
    <property type="term" value="C:endomembrane system"/>
    <property type="evidence" value="ECO:0007669"/>
    <property type="project" value="UniProtKB-SubCell"/>
</dbReference>
<dbReference type="GO" id="GO:0005886">
    <property type="term" value="C:plasma membrane"/>
    <property type="evidence" value="ECO:0007669"/>
    <property type="project" value="InterPro"/>
</dbReference>
<dbReference type="Gene3D" id="2.60.490.10">
    <property type="entry name" value="atp-gated p2x4 ion channel domain"/>
    <property type="match status" value="2"/>
</dbReference>
<dbReference type="OrthoDB" id="494673at2759"/>
<evidence type="ECO:0000313" key="14">
    <source>
        <dbReference type="EMBL" id="CAF3772193.1"/>
    </source>
</evidence>
<dbReference type="GO" id="GO:0001614">
    <property type="term" value="F:purinergic nucleotide receptor activity"/>
    <property type="evidence" value="ECO:0007669"/>
    <property type="project" value="InterPro"/>
</dbReference>
<comment type="caution">
    <text evidence="13">The sequence shown here is derived from an EMBL/GenBank/DDBJ whole genome shotgun (WGS) entry which is preliminary data.</text>
</comment>
<dbReference type="Proteomes" id="UP000663881">
    <property type="component" value="Unassembled WGS sequence"/>
</dbReference>
<comment type="subcellular location">
    <subcellularLocation>
        <location evidence="1">Endomembrane system</location>
    </subcellularLocation>
</comment>
<keyword evidence="9" id="KW-0407">Ion channel</keyword>
<dbReference type="EMBL" id="CAJNOG010000036">
    <property type="protein sequence ID" value="CAF0814608.1"/>
    <property type="molecule type" value="Genomic_DNA"/>
</dbReference>